<reference evidence="1 2" key="1">
    <citation type="journal article" date="2019" name="Microbiome">
        <title>Annotated bacterial chromosomes from frame-shift-corrected long-read metagenomic data.</title>
        <authorList>
            <person name="Arumugam K."/>
            <person name="Bagci C."/>
            <person name="Bessarab I."/>
            <person name="Beier S."/>
            <person name="Buchfink B."/>
            <person name="Gorska A."/>
            <person name="Qiu G."/>
            <person name="Huson D.H."/>
            <person name="Williams R.B.H."/>
        </authorList>
    </citation>
    <scope>NUCLEOTIDE SEQUENCE [LARGE SCALE GENOMIC DNA]</scope>
    <source>
        <strain evidence="1">SSA1</strain>
    </source>
</reference>
<dbReference type="EMBL" id="CP058708">
    <property type="protein sequence ID" value="QLH50735.1"/>
    <property type="molecule type" value="Genomic_DNA"/>
</dbReference>
<evidence type="ECO:0000313" key="2">
    <source>
        <dbReference type="Proteomes" id="UP000509684"/>
    </source>
</evidence>
<accession>A0A7D5NAM5</accession>
<proteinExistence type="predicted"/>
<organism evidence="1 2">
    <name type="scientific">Candidatus Accumulibacter cognatus</name>
    <dbReference type="NCBI Taxonomy" id="2954383"/>
    <lineage>
        <taxon>Bacteria</taxon>
        <taxon>Pseudomonadati</taxon>
        <taxon>Pseudomonadota</taxon>
        <taxon>Betaproteobacteria</taxon>
        <taxon>Candidatus Accumulibacter</taxon>
    </lineage>
</organism>
<gene>
    <name evidence="1" type="ORF">HWD57_13760</name>
</gene>
<evidence type="ECO:0000313" key="1">
    <source>
        <dbReference type="EMBL" id="QLH50735.1"/>
    </source>
</evidence>
<dbReference type="Proteomes" id="UP000509684">
    <property type="component" value="Chromosome"/>
</dbReference>
<sequence length="94" mass="10420">MLATDRDQMLLERLNRHPTLRARMESLLGVVEDAAGDLEKADAAERRVIEELRQMGNEALAAWAERGVEKSVAVARVEPELRSAGVTTQVGWHA</sequence>
<dbReference type="AlphaFoldDB" id="A0A7D5NAM5"/>
<name>A0A7D5NAM5_9PROT</name>
<protein>
    <submittedName>
        <fullName evidence="1">Uncharacterized protein</fullName>
    </submittedName>
</protein>
<dbReference type="KEGG" id="acog:HWD57_13760"/>